<proteinExistence type="predicted"/>
<sequence length="91" mass="10624">MRLLHTSTYAMEEFVGEIIPKYAILSHTWEGKEVSLRDMEQPDLLQKLEHPPSPAWGKIKNACKQARQDLWDYIWIDTCCIAPLCRAEFCD</sequence>
<dbReference type="Proteomes" id="UP001172159">
    <property type="component" value="Unassembled WGS sequence"/>
</dbReference>
<dbReference type="EMBL" id="JAUKTV010000017">
    <property type="protein sequence ID" value="KAK0710543.1"/>
    <property type="molecule type" value="Genomic_DNA"/>
</dbReference>
<accession>A0AA40A747</accession>
<dbReference type="InterPro" id="IPR010730">
    <property type="entry name" value="HET"/>
</dbReference>
<dbReference type="AlphaFoldDB" id="A0AA40A747"/>
<name>A0AA40A747_9PEZI</name>
<keyword evidence="3" id="KW-1185">Reference proteome</keyword>
<comment type="caution">
    <text evidence="2">The sequence shown here is derived from an EMBL/GenBank/DDBJ whole genome shotgun (WGS) entry which is preliminary data.</text>
</comment>
<dbReference type="PANTHER" id="PTHR10622:SF10">
    <property type="entry name" value="HET DOMAIN-CONTAINING PROTEIN"/>
    <property type="match status" value="1"/>
</dbReference>
<evidence type="ECO:0000313" key="2">
    <source>
        <dbReference type="EMBL" id="KAK0710543.1"/>
    </source>
</evidence>
<dbReference type="Pfam" id="PF06985">
    <property type="entry name" value="HET"/>
    <property type="match status" value="1"/>
</dbReference>
<reference evidence="2" key="1">
    <citation type="submission" date="2023-06" db="EMBL/GenBank/DDBJ databases">
        <title>Genome-scale phylogeny and comparative genomics of the fungal order Sordariales.</title>
        <authorList>
            <consortium name="Lawrence Berkeley National Laboratory"/>
            <person name="Hensen N."/>
            <person name="Bonometti L."/>
            <person name="Westerberg I."/>
            <person name="Brannstrom I.O."/>
            <person name="Guillou S."/>
            <person name="Cros-Aarteil S."/>
            <person name="Calhoun S."/>
            <person name="Haridas S."/>
            <person name="Kuo A."/>
            <person name="Mondo S."/>
            <person name="Pangilinan J."/>
            <person name="Riley R."/>
            <person name="Labutti K."/>
            <person name="Andreopoulos B."/>
            <person name="Lipzen A."/>
            <person name="Chen C."/>
            <person name="Yanf M."/>
            <person name="Daum C."/>
            <person name="Ng V."/>
            <person name="Clum A."/>
            <person name="Steindorff A."/>
            <person name="Ohm R."/>
            <person name="Martin F."/>
            <person name="Silar P."/>
            <person name="Natvig D."/>
            <person name="Lalanne C."/>
            <person name="Gautier V."/>
            <person name="Ament-Velasquez S.L."/>
            <person name="Kruys A."/>
            <person name="Hutchinson M.I."/>
            <person name="Powell A.J."/>
            <person name="Barry K."/>
            <person name="Miller A.N."/>
            <person name="Grigoriev I.V."/>
            <person name="Debuchy R."/>
            <person name="Gladieux P."/>
            <person name="Thoren M.H."/>
            <person name="Johannesson H."/>
        </authorList>
    </citation>
    <scope>NUCLEOTIDE SEQUENCE</scope>
    <source>
        <strain evidence="2">CBS 540.89</strain>
    </source>
</reference>
<dbReference type="PANTHER" id="PTHR10622">
    <property type="entry name" value="HET DOMAIN-CONTAINING PROTEIN"/>
    <property type="match status" value="1"/>
</dbReference>
<feature type="domain" description="Heterokaryon incompatibility" evidence="1">
    <location>
        <begin position="22"/>
        <end position="82"/>
    </location>
</feature>
<protein>
    <recommendedName>
        <fullName evidence="1">Heterokaryon incompatibility domain-containing protein</fullName>
    </recommendedName>
</protein>
<gene>
    <name evidence="2" type="ORF">B0T21DRAFT_376757</name>
</gene>
<evidence type="ECO:0000259" key="1">
    <source>
        <dbReference type="Pfam" id="PF06985"/>
    </source>
</evidence>
<organism evidence="2 3">
    <name type="scientific">Apiosordaria backusii</name>
    <dbReference type="NCBI Taxonomy" id="314023"/>
    <lineage>
        <taxon>Eukaryota</taxon>
        <taxon>Fungi</taxon>
        <taxon>Dikarya</taxon>
        <taxon>Ascomycota</taxon>
        <taxon>Pezizomycotina</taxon>
        <taxon>Sordariomycetes</taxon>
        <taxon>Sordariomycetidae</taxon>
        <taxon>Sordariales</taxon>
        <taxon>Lasiosphaeriaceae</taxon>
        <taxon>Apiosordaria</taxon>
    </lineage>
</organism>
<evidence type="ECO:0000313" key="3">
    <source>
        <dbReference type="Proteomes" id="UP001172159"/>
    </source>
</evidence>